<protein>
    <submittedName>
        <fullName evidence="2">ABC transporter permease</fullName>
    </submittedName>
</protein>
<gene>
    <name evidence="2" type="ORF">I5V89_13035</name>
</gene>
<keyword evidence="1" id="KW-0812">Transmembrane</keyword>
<organism evidence="2 3">
    <name type="scientific">Stenotrophomonas maltophilia</name>
    <name type="common">Pseudomonas maltophilia</name>
    <name type="synonym">Xanthomonas maltophilia</name>
    <dbReference type="NCBI Taxonomy" id="40324"/>
    <lineage>
        <taxon>Bacteria</taxon>
        <taxon>Pseudomonadati</taxon>
        <taxon>Pseudomonadota</taxon>
        <taxon>Gammaproteobacteria</taxon>
        <taxon>Lysobacterales</taxon>
        <taxon>Lysobacteraceae</taxon>
        <taxon>Stenotrophomonas</taxon>
        <taxon>Stenotrophomonas maltophilia group</taxon>
    </lineage>
</organism>
<evidence type="ECO:0000313" key="3">
    <source>
        <dbReference type="Proteomes" id="UP000634179"/>
    </source>
</evidence>
<feature type="transmembrane region" description="Helical" evidence="1">
    <location>
        <begin position="15"/>
        <end position="37"/>
    </location>
</feature>
<dbReference type="Proteomes" id="UP000634179">
    <property type="component" value="Unassembled WGS sequence"/>
</dbReference>
<proteinExistence type="predicted"/>
<comment type="caution">
    <text evidence="2">The sequence shown here is derived from an EMBL/GenBank/DDBJ whole genome shotgun (WGS) entry which is preliminary data.</text>
</comment>
<name>A0A2R3Q2I2_STEMA</name>
<dbReference type="RefSeq" id="WP_049400428.1">
    <property type="nucleotide sequence ID" value="NZ_CP027562.1"/>
</dbReference>
<feature type="transmembrane region" description="Helical" evidence="1">
    <location>
        <begin position="133"/>
        <end position="155"/>
    </location>
</feature>
<reference evidence="2" key="1">
    <citation type="submission" date="2020-11" db="EMBL/GenBank/DDBJ databases">
        <title>Enhanced detection system for hospital associated transmission using whole genome sequencing surveillance.</title>
        <authorList>
            <person name="Harrison L.H."/>
            <person name="Van Tyne D."/>
            <person name="Marsh J.W."/>
            <person name="Griffith M.P."/>
            <person name="Snyder D.J."/>
            <person name="Cooper V.S."/>
            <person name="Mustapha M."/>
        </authorList>
    </citation>
    <scope>NUCLEOTIDE SEQUENCE</scope>
    <source>
        <strain evidence="2">STEN00053</strain>
    </source>
</reference>
<accession>A0A2R3Q2I2</accession>
<evidence type="ECO:0000256" key="1">
    <source>
        <dbReference type="SAM" id="Phobius"/>
    </source>
</evidence>
<sequence length="160" mass="16461">MSYNAHHTPGGHMQWGLLAPGTVILGGAGLLFLAGAQEIGENMGYGWEAGLAAAGGAAVLLLLLLLYVLNWRAARVRAARACGLPVSPRKGGFGKGALVGLLFVVALQLVSVAVGLLYPGLEEGERNFFTSVPPMALTALMPVALIVGGIAGKLWRSTSL</sequence>
<evidence type="ECO:0000313" key="2">
    <source>
        <dbReference type="EMBL" id="MBH1790796.1"/>
    </source>
</evidence>
<feature type="transmembrane region" description="Helical" evidence="1">
    <location>
        <begin position="49"/>
        <end position="69"/>
    </location>
</feature>
<keyword evidence="1" id="KW-1133">Transmembrane helix</keyword>
<dbReference type="AlphaFoldDB" id="A0A2R3Q2I2"/>
<dbReference type="EMBL" id="JADUOV010000008">
    <property type="protein sequence ID" value="MBH1790796.1"/>
    <property type="molecule type" value="Genomic_DNA"/>
</dbReference>
<feature type="transmembrane region" description="Helical" evidence="1">
    <location>
        <begin position="97"/>
        <end position="121"/>
    </location>
</feature>
<keyword evidence="1" id="KW-0472">Membrane</keyword>